<dbReference type="Proteomes" id="UP000678393">
    <property type="component" value="Unassembled WGS sequence"/>
</dbReference>
<feature type="transmembrane region" description="Helical" evidence="7">
    <location>
        <begin position="237"/>
        <end position="258"/>
    </location>
</feature>
<feature type="compositionally biased region" description="Low complexity" evidence="6">
    <location>
        <begin position="503"/>
        <end position="513"/>
    </location>
</feature>
<evidence type="ECO:0008006" key="10">
    <source>
        <dbReference type="Google" id="ProtNLM"/>
    </source>
</evidence>
<evidence type="ECO:0000256" key="6">
    <source>
        <dbReference type="SAM" id="MobiDB-lite"/>
    </source>
</evidence>
<evidence type="ECO:0000313" key="8">
    <source>
        <dbReference type="EMBL" id="CAG5118579.1"/>
    </source>
</evidence>
<dbReference type="GO" id="GO:0016020">
    <property type="term" value="C:membrane"/>
    <property type="evidence" value="ECO:0007669"/>
    <property type="project" value="UniProtKB-SubCell"/>
</dbReference>
<dbReference type="InterPro" id="IPR026767">
    <property type="entry name" value="Tmem151"/>
</dbReference>
<dbReference type="AlphaFoldDB" id="A0A8S3YN98"/>
<evidence type="ECO:0000256" key="2">
    <source>
        <dbReference type="ARBA" id="ARBA00009583"/>
    </source>
</evidence>
<comment type="caution">
    <text evidence="8">The sequence shown here is derived from an EMBL/GenBank/DDBJ whole genome shotgun (WGS) entry which is preliminary data.</text>
</comment>
<sequence length="820" mass="92101">QTPVAQNVCGSLRRDGHWKCLGLTFMIVVCLATIAWCQFDKTEKTVLTYLDMAFSNSDRSGSCKEGYIYIPVACVIILYLVYLVECWHSHAWLQLKYKCDIASVYTTISRMQEALPVIWWKATCYHYVRRSRQVMRYRNGDAFTSTQIYYERVDSNTAGAAFNFTRCGVKDISRPLSDLEKYPAVKIKISKGFSFANLDTEYEFEEQRSQFFQEHETKDDYMEGREGMDLINDPNNLPWYVSRAVFWIGSLVLLSWPLRAIIEFKTAHLHYHIHKLFGSNYLGSDRCPGLISRVSTMNSTEFEMSIRNNNVIVPSYSEAMLVDIHEQQGRDYGAIKTYPVKFPRSLTNATLASRSTWRSATPTVMMNQVKKFKSCNVLENVESTDPSLQSGSFRYHVRQLMRERGKKQAKTAISLSHGNISGFLSNENVRRNRYSIDTSNGVTSSVCNYHSIEPSNMTSAFSNGASSKTTSGSVEARCYDPDVQTVTSLGPKLINKHPKSPLSRSKSVPDSDSSQRYILSHIPYLHRDKPPLESISNSSDIHQVLNSNPTSSNYEGYNKNIFSRTTTAPIFPTTPPSPPAYEEAIKMRQIFPAFLPKSALNSVDQAAEIGFTENSSSELPMSNMAVTRARRGHGDKGNTDLVRLEGPIDSEIDIGKSEQSSERQVDDSREVVYHLHTSTNSEEEKRYSNSHFTRHRNDQQQSNKLKALPKVSKITHTGADDSDTECLHGTYSDLGNFDTVPSSDDCLSNRASQQRTFGIGSISRLAVSVIAQDGMCDPTGSLNQSLNSGTQSPSVSKSAITQARTSGLDSFCRHRMETSV</sequence>
<dbReference type="PANTHER" id="PTHR31893:SF5">
    <property type="entry name" value="TRANSMEMBRANE PROTEIN 151 HOMOLOG"/>
    <property type="match status" value="1"/>
</dbReference>
<feature type="transmembrane region" description="Helical" evidence="7">
    <location>
        <begin position="66"/>
        <end position="84"/>
    </location>
</feature>
<evidence type="ECO:0000256" key="1">
    <source>
        <dbReference type="ARBA" id="ARBA00004141"/>
    </source>
</evidence>
<dbReference type="OrthoDB" id="190434at2759"/>
<gene>
    <name evidence="8" type="ORF">CUNI_LOCUS4137</name>
</gene>
<comment type="similarity">
    <text evidence="2">Belongs to the TMEM151 family.</text>
</comment>
<evidence type="ECO:0000256" key="7">
    <source>
        <dbReference type="SAM" id="Phobius"/>
    </source>
</evidence>
<reference evidence="8" key="1">
    <citation type="submission" date="2021-04" db="EMBL/GenBank/DDBJ databases">
        <authorList>
            <consortium name="Molecular Ecology Group"/>
        </authorList>
    </citation>
    <scope>NUCLEOTIDE SEQUENCE</scope>
</reference>
<evidence type="ECO:0000256" key="4">
    <source>
        <dbReference type="ARBA" id="ARBA00022989"/>
    </source>
</evidence>
<keyword evidence="5 7" id="KW-0472">Membrane</keyword>
<dbReference type="PANTHER" id="PTHR31893">
    <property type="entry name" value="TRANSMEMBRANE PROTEIN 151 HOMOLOG"/>
    <property type="match status" value="1"/>
</dbReference>
<feature type="transmembrane region" description="Helical" evidence="7">
    <location>
        <begin position="20"/>
        <end position="39"/>
    </location>
</feature>
<comment type="subcellular location">
    <subcellularLocation>
        <location evidence="1">Membrane</location>
        <topology evidence="1">Multi-pass membrane protein</topology>
    </subcellularLocation>
</comment>
<keyword evidence="3 7" id="KW-0812">Transmembrane</keyword>
<proteinExistence type="inferred from homology"/>
<keyword evidence="4 7" id="KW-1133">Transmembrane helix</keyword>
<evidence type="ECO:0000313" key="9">
    <source>
        <dbReference type="Proteomes" id="UP000678393"/>
    </source>
</evidence>
<feature type="region of interest" description="Disordered" evidence="6">
    <location>
        <begin position="677"/>
        <end position="703"/>
    </location>
</feature>
<evidence type="ECO:0000256" key="5">
    <source>
        <dbReference type="ARBA" id="ARBA00023136"/>
    </source>
</evidence>
<evidence type="ECO:0000256" key="3">
    <source>
        <dbReference type="ARBA" id="ARBA00022692"/>
    </source>
</evidence>
<name>A0A8S3YN98_9EUPU</name>
<feature type="region of interest" description="Disordered" evidence="6">
    <location>
        <begin position="489"/>
        <end position="513"/>
    </location>
</feature>
<feature type="non-terminal residue" evidence="8">
    <location>
        <position position="820"/>
    </location>
</feature>
<dbReference type="Pfam" id="PF14857">
    <property type="entry name" value="TMEM151"/>
    <property type="match status" value="1"/>
</dbReference>
<keyword evidence="9" id="KW-1185">Reference proteome</keyword>
<dbReference type="EMBL" id="CAJHNH020000574">
    <property type="protein sequence ID" value="CAG5118579.1"/>
    <property type="molecule type" value="Genomic_DNA"/>
</dbReference>
<accession>A0A8S3YN98</accession>
<protein>
    <recommendedName>
        <fullName evidence="10">Transmembrane protein 151B</fullName>
    </recommendedName>
</protein>
<organism evidence="8 9">
    <name type="scientific">Candidula unifasciata</name>
    <dbReference type="NCBI Taxonomy" id="100452"/>
    <lineage>
        <taxon>Eukaryota</taxon>
        <taxon>Metazoa</taxon>
        <taxon>Spiralia</taxon>
        <taxon>Lophotrochozoa</taxon>
        <taxon>Mollusca</taxon>
        <taxon>Gastropoda</taxon>
        <taxon>Heterobranchia</taxon>
        <taxon>Euthyneura</taxon>
        <taxon>Panpulmonata</taxon>
        <taxon>Eupulmonata</taxon>
        <taxon>Stylommatophora</taxon>
        <taxon>Helicina</taxon>
        <taxon>Helicoidea</taxon>
        <taxon>Geomitridae</taxon>
        <taxon>Candidula</taxon>
    </lineage>
</organism>